<reference evidence="2" key="1">
    <citation type="submission" date="2020-05" db="EMBL/GenBank/DDBJ databases">
        <title>Evolutionary and genomic comparisons of hybrid uninucleate and nonhybrid Rhizoctonia fungi.</title>
        <authorList>
            <person name="Li C."/>
            <person name="Chen X."/>
        </authorList>
    </citation>
    <scope>NUCLEOTIDE SEQUENCE</scope>
    <source>
        <strain evidence="2">AG-1 IA</strain>
    </source>
</reference>
<dbReference type="Proteomes" id="UP000650533">
    <property type="component" value="Chromosome 15"/>
</dbReference>
<dbReference type="RefSeq" id="XP_043186453.1">
    <property type="nucleotide sequence ID" value="XM_043331692.1"/>
</dbReference>
<dbReference type="KEGG" id="rsx:RhiXN_11877"/>
<evidence type="ECO:0000256" key="1">
    <source>
        <dbReference type="SAM" id="MobiDB-lite"/>
    </source>
</evidence>
<protein>
    <submittedName>
        <fullName evidence="2">Transposase domain</fullName>
    </submittedName>
</protein>
<gene>
    <name evidence="2" type="ORF">RhiXN_11877</name>
</gene>
<dbReference type="GeneID" id="67034155"/>
<sequence length="221" mass="24881">MQYELAIDWLAHCPRATLEFKVKSFYGQLQRLFYLPLPPNTIINQEEYPKFLILAFILEANITIKNTYKYQVIWYKGKLGSGEVVNAWTIQCAVGRIPDDNKDPTPGKVRPPGQKSNPGRLQESNPQVKVQSLSKIRPPRRPQGSDPQAKSNPQAEIQPWRATEIQPSNGDPTPARVRPQKKTRIQTPPGTGLSHPHPNRAYLPLVGYGFPGIQPPGLDYP</sequence>
<proteinExistence type="predicted"/>
<accession>A0A8H8T194</accession>
<feature type="region of interest" description="Disordered" evidence="1">
    <location>
        <begin position="96"/>
        <end position="201"/>
    </location>
</feature>
<organism evidence="2 3">
    <name type="scientific">Rhizoctonia solani</name>
    <dbReference type="NCBI Taxonomy" id="456999"/>
    <lineage>
        <taxon>Eukaryota</taxon>
        <taxon>Fungi</taxon>
        <taxon>Dikarya</taxon>
        <taxon>Basidiomycota</taxon>
        <taxon>Agaricomycotina</taxon>
        <taxon>Agaricomycetes</taxon>
        <taxon>Cantharellales</taxon>
        <taxon>Ceratobasidiaceae</taxon>
        <taxon>Rhizoctonia</taxon>
    </lineage>
</organism>
<feature type="compositionally biased region" description="Polar residues" evidence="1">
    <location>
        <begin position="145"/>
        <end position="155"/>
    </location>
</feature>
<feature type="compositionally biased region" description="Polar residues" evidence="1">
    <location>
        <begin position="114"/>
        <end position="134"/>
    </location>
</feature>
<dbReference type="AlphaFoldDB" id="A0A8H8T194"/>
<name>A0A8H8T194_9AGAM</name>
<evidence type="ECO:0000313" key="2">
    <source>
        <dbReference type="EMBL" id="QRW26216.1"/>
    </source>
</evidence>
<dbReference type="EMBL" id="CP059672">
    <property type="protein sequence ID" value="QRW26216.1"/>
    <property type="molecule type" value="Genomic_DNA"/>
</dbReference>
<evidence type="ECO:0000313" key="3">
    <source>
        <dbReference type="Proteomes" id="UP000650533"/>
    </source>
</evidence>